<evidence type="ECO:0000313" key="2">
    <source>
        <dbReference type="Proteomes" id="UP000544107"/>
    </source>
</evidence>
<comment type="caution">
    <text evidence="1">The sequence shown here is derived from an EMBL/GenBank/DDBJ whole genome shotgun (WGS) entry which is preliminary data.</text>
</comment>
<accession>A0A7W6MT86</accession>
<protein>
    <submittedName>
        <fullName evidence="1">Uncharacterized protein</fullName>
    </submittedName>
</protein>
<gene>
    <name evidence="1" type="ORF">GGQ71_001153</name>
</gene>
<organism evidence="1 2">
    <name type="scientific">Allorhizobium taibaishanense</name>
    <dbReference type="NCBI Taxonomy" id="887144"/>
    <lineage>
        <taxon>Bacteria</taxon>
        <taxon>Pseudomonadati</taxon>
        <taxon>Pseudomonadota</taxon>
        <taxon>Alphaproteobacteria</taxon>
        <taxon>Hyphomicrobiales</taxon>
        <taxon>Rhizobiaceae</taxon>
        <taxon>Rhizobium/Agrobacterium group</taxon>
        <taxon>Allorhizobium</taxon>
    </lineage>
</organism>
<name>A0A7W6MT86_9HYPH</name>
<dbReference type="AlphaFoldDB" id="A0A7W6MT86"/>
<reference evidence="1 2" key="1">
    <citation type="submission" date="2020-08" db="EMBL/GenBank/DDBJ databases">
        <title>Genomic Encyclopedia of Type Strains, Phase IV (KMG-IV): sequencing the most valuable type-strain genomes for metagenomic binning, comparative biology and taxonomic classification.</title>
        <authorList>
            <person name="Goeker M."/>
        </authorList>
    </citation>
    <scope>NUCLEOTIDE SEQUENCE [LARGE SCALE GENOMIC DNA]</scope>
    <source>
        <strain evidence="1 2">DSM 100021</strain>
    </source>
</reference>
<sequence>PNQKNQIKLTPSVSLAGSLRSKNINDHDRLDEPAHHQHQSMLGKLGGVGVIYKLIDKFILR</sequence>
<proteinExistence type="predicted"/>
<dbReference type="EMBL" id="JACIED010000001">
    <property type="protein sequence ID" value="MBB4006917.1"/>
    <property type="molecule type" value="Genomic_DNA"/>
</dbReference>
<evidence type="ECO:0000313" key="1">
    <source>
        <dbReference type="EMBL" id="MBB4006917.1"/>
    </source>
</evidence>
<feature type="non-terminal residue" evidence="1">
    <location>
        <position position="1"/>
    </location>
</feature>
<dbReference type="Proteomes" id="UP000544107">
    <property type="component" value="Unassembled WGS sequence"/>
</dbReference>
<dbReference type="RefSeq" id="WP_184412700.1">
    <property type="nucleotide sequence ID" value="NZ_JACIED010000001.1"/>
</dbReference>